<dbReference type="RefSeq" id="WP_011900837.1">
    <property type="nucleotide sequence ID" value="NZ_JAAVJF010000002.1"/>
</dbReference>
<evidence type="ECO:0000313" key="2">
    <source>
        <dbReference type="EMBL" id="NYR15349.1"/>
    </source>
</evidence>
<dbReference type="Proteomes" id="UP000554766">
    <property type="component" value="Unassembled WGS sequence"/>
</dbReference>
<accession>A0A7L4P8P2</accession>
<protein>
    <submittedName>
        <fullName evidence="2">PaRep2b protein</fullName>
    </submittedName>
</protein>
<dbReference type="InterPro" id="IPR011990">
    <property type="entry name" value="TPR-like_helical_dom_sf"/>
</dbReference>
<name>A0A7L4P8P2_9CREN</name>
<evidence type="ECO:0000313" key="3">
    <source>
        <dbReference type="Proteomes" id="UP000554766"/>
    </source>
</evidence>
<dbReference type="Pfam" id="PF07775">
    <property type="entry name" value="PaRep2b"/>
    <property type="match status" value="1"/>
</dbReference>
<dbReference type="EMBL" id="JAAVJF010000002">
    <property type="protein sequence ID" value="NYR15349.1"/>
    <property type="molecule type" value="Genomic_DNA"/>
</dbReference>
<proteinExistence type="predicted"/>
<dbReference type="InterPro" id="IPR011689">
    <property type="entry name" value="PaRep2b"/>
</dbReference>
<feature type="domain" description="PaRep2b" evidence="1">
    <location>
        <begin position="8"/>
        <end position="316"/>
    </location>
</feature>
<organism evidence="2 3">
    <name type="scientific">Pyrobaculum arsenaticum</name>
    <dbReference type="NCBI Taxonomy" id="121277"/>
    <lineage>
        <taxon>Archaea</taxon>
        <taxon>Thermoproteota</taxon>
        <taxon>Thermoprotei</taxon>
        <taxon>Thermoproteales</taxon>
        <taxon>Thermoproteaceae</taxon>
        <taxon>Pyrobaculum</taxon>
    </lineage>
</organism>
<evidence type="ECO:0000259" key="1">
    <source>
        <dbReference type="Pfam" id="PF07775"/>
    </source>
</evidence>
<sequence length="316" mass="34671">MYVQETPTGKELRAAFMGSREKAEILASMLRGWGAEVEARPIGERWCATLYSNQLSAVEHPEFKAALEAFIAKAKEKGILTGEQAERKAARLSAGPNAVEIAGVEFCVAPVWKDDEKKALKTVLILYQPADRGQFEEAVKALEELGLAKDADFAATWDDKGRGDIWLKAGAFDKAMVALKTAGLREGEDYTVKRAKGGGYIRVKNPKEDLGKALEVFKKAGLEEGRDYTVYSGQGVICLTVPEALWTIAWRAKIGDARAKAALDQLLEAAERLGIRQYFEEKIRPVLMAGTKNAVGKKMTLEEKGITVEITGFKVE</sequence>
<keyword evidence="3" id="KW-1185">Reference proteome</keyword>
<gene>
    <name evidence="2" type="ORF">HC235_05180</name>
</gene>
<dbReference type="SUPFAM" id="SSF48452">
    <property type="entry name" value="TPR-like"/>
    <property type="match status" value="1"/>
</dbReference>
<comment type="caution">
    <text evidence="2">The sequence shown here is derived from an EMBL/GenBank/DDBJ whole genome shotgun (WGS) entry which is preliminary data.</text>
</comment>
<dbReference type="GeneID" id="5054098"/>
<reference evidence="2 3" key="1">
    <citation type="journal article" date="2020" name="Nat. Commun.">
        <title>The structures of two archaeal type IV pili illuminate evolutionary relationships.</title>
        <authorList>
            <person name="Wang F."/>
            <person name="Baquero D.P."/>
            <person name="Su Z."/>
            <person name="Beltran L.C."/>
            <person name="Prangishvili D."/>
            <person name="Krupovic M."/>
            <person name="Egelman E.H."/>
        </authorList>
    </citation>
    <scope>NUCLEOTIDE SEQUENCE [LARGE SCALE GENOMIC DNA]</scope>
    <source>
        <strain evidence="2 3">2GA</strain>
    </source>
</reference>
<dbReference type="OMA" id="WCATLYS"/>
<dbReference type="AlphaFoldDB" id="A0A7L4P8P2"/>